<evidence type="ECO:0000313" key="1">
    <source>
        <dbReference type="EMBL" id="KAI1727982.1"/>
    </source>
</evidence>
<keyword evidence="2" id="KW-1185">Reference proteome</keyword>
<accession>A0AAD4NGF1</accession>
<proteinExistence type="predicted"/>
<evidence type="ECO:0000313" key="2">
    <source>
        <dbReference type="Proteomes" id="UP001201812"/>
    </source>
</evidence>
<protein>
    <submittedName>
        <fullName evidence="1">Uncharacterized protein</fullName>
    </submittedName>
</protein>
<name>A0AAD4NGF1_9BILA</name>
<sequence>MHNSRKTTYFPGMTFAEIKDKLRIQLVTTIGPMGSKRGCWLTLAMKHFQRDWDEKLEDYADFLGYRCIVDMLRDMKDDIRVELDTKIGRVRIYPVATPELAHCFFLIDRTKPKSRTEN</sequence>
<dbReference type="AlphaFoldDB" id="A0AAD4NGF1"/>
<dbReference type="Proteomes" id="UP001201812">
    <property type="component" value="Unassembled WGS sequence"/>
</dbReference>
<gene>
    <name evidence="1" type="ORF">DdX_00130</name>
</gene>
<comment type="caution">
    <text evidence="1">The sequence shown here is derived from an EMBL/GenBank/DDBJ whole genome shotgun (WGS) entry which is preliminary data.</text>
</comment>
<dbReference type="EMBL" id="JAKKPZ010000001">
    <property type="protein sequence ID" value="KAI1727982.1"/>
    <property type="molecule type" value="Genomic_DNA"/>
</dbReference>
<reference evidence="1" key="1">
    <citation type="submission" date="2022-01" db="EMBL/GenBank/DDBJ databases">
        <title>Genome Sequence Resource for Two Populations of Ditylenchus destructor, the Migratory Endoparasitic Phytonematode.</title>
        <authorList>
            <person name="Zhang H."/>
            <person name="Lin R."/>
            <person name="Xie B."/>
        </authorList>
    </citation>
    <scope>NUCLEOTIDE SEQUENCE</scope>
    <source>
        <strain evidence="1">BazhouSP</strain>
    </source>
</reference>
<organism evidence="1 2">
    <name type="scientific">Ditylenchus destructor</name>
    <dbReference type="NCBI Taxonomy" id="166010"/>
    <lineage>
        <taxon>Eukaryota</taxon>
        <taxon>Metazoa</taxon>
        <taxon>Ecdysozoa</taxon>
        <taxon>Nematoda</taxon>
        <taxon>Chromadorea</taxon>
        <taxon>Rhabditida</taxon>
        <taxon>Tylenchina</taxon>
        <taxon>Tylenchomorpha</taxon>
        <taxon>Sphaerularioidea</taxon>
        <taxon>Anguinidae</taxon>
        <taxon>Anguininae</taxon>
        <taxon>Ditylenchus</taxon>
    </lineage>
</organism>